<dbReference type="Proteomes" id="UP000029714">
    <property type="component" value="Unassembled WGS sequence"/>
</dbReference>
<dbReference type="EMBL" id="JRMP02000007">
    <property type="protein sequence ID" value="TLD94443.1"/>
    <property type="molecule type" value="Genomic_DNA"/>
</dbReference>
<accession>A0A347W1X4</accession>
<comment type="caution">
    <text evidence="2">The sequence shown here is derived from an EMBL/GenBank/DDBJ whole genome shotgun (WGS) entry which is preliminary data.</text>
</comment>
<reference evidence="2 3" key="1">
    <citation type="journal article" date="2014" name="Genome Announc.">
        <title>Draft genome sequences of eight enterohepatic helicobacter species isolated from both laboratory and wild rodents.</title>
        <authorList>
            <person name="Sheh A."/>
            <person name="Shen Z."/>
            <person name="Fox J.G."/>
        </authorList>
    </citation>
    <scope>NUCLEOTIDE SEQUENCE [LARGE SCALE GENOMIC DNA]</scope>
    <source>
        <strain evidence="2 3">MIT 97-6194</strain>
    </source>
</reference>
<protein>
    <submittedName>
        <fullName evidence="2">DUF3883 domain-containing protein</fullName>
    </submittedName>
</protein>
<organism evidence="2 3">
    <name type="scientific">Helicobacter saguini</name>
    <dbReference type="NCBI Taxonomy" id="1548018"/>
    <lineage>
        <taxon>Bacteria</taxon>
        <taxon>Pseudomonadati</taxon>
        <taxon>Campylobacterota</taxon>
        <taxon>Epsilonproteobacteria</taxon>
        <taxon>Campylobacterales</taxon>
        <taxon>Helicobacteraceae</taxon>
        <taxon>Helicobacter</taxon>
    </lineage>
</organism>
<reference evidence="2 3" key="2">
    <citation type="journal article" date="2016" name="Infect. Immun.">
        <title>Helicobacter saguini, a Novel Helicobacter Isolated from Cotton-Top Tamarins with Ulcerative Colitis, Has Proinflammatory Properties and Induces Typhlocolitis and Dysplasia in Gnotobiotic IL-10-/- Mice.</title>
        <authorList>
            <person name="Shen Z."/>
            <person name="Mannion A."/>
            <person name="Whary M.T."/>
            <person name="Muthupalani S."/>
            <person name="Sheh A."/>
            <person name="Feng Y."/>
            <person name="Gong G."/>
            <person name="Vandamme P."/>
            <person name="Holcombe H.R."/>
            <person name="Paster B.J."/>
            <person name="Fox J.G."/>
        </authorList>
    </citation>
    <scope>NUCLEOTIDE SEQUENCE [LARGE SCALE GENOMIC DNA]</scope>
    <source>
        <strain evidence="2 3">MIT 97-6194</strain>
    </source>
</reference>
<keyword evidence="3" id="KW-1185">Reference proteome</keyword>
<dbReference type="AlphaFoldDB" id="A0A347W1X4"/>
<feature type="domain" description="Protein NO VEIN C-terminal" evidence="1">
    <location>
        <begin position="2"/>
        <end position="46"/>
    </location>
</feature>
<evidence type="ECO:0000259" key="1">
    <source>
        <dbReference type="Pfam" id="PF13020"/>
    </source>
</evidence>
<evidence type="ECO:0000313" key="3">
    <source>
        <dbReference type="Proteomes" id="UP000029714"/>
    </source>
</evidence>
<name>A0A347W1X4_9HELI</name>
<proteinExistence type="predicted"/>
<sequence length="75" mass="8893">MYFVEIKGLNEAKGNFLLTQKEYEIAQKFSQNYCLYIVSNFKEKPKESVFFNPLESFSFKEIKKEITQISYQGAF</sequence>
<dbReference type="OrthoDB" id="7059877at2"/>
<evidence type="ECO:0000313" key="2">
    <source>
        <dbReference type="EMBL" id="TLD94443.1"/>
    </source>
</evidence>
<dbReference type="Pfam" id="PF13020">
    <property type="entry name" value="NOV_C"/>
    <property type="match status" value="1"/>
</dbReference>
<gene>
    <name evidence="2" type="ORF">LS64_005815</name>
</gene>
<dbReference type="InterPro" id="IPR024975">
    <property type="entry name" value="NOV_C"/>
</dbReference>